<evidence type="ECO:0000256" key="1">
    <source>
        <dbReference type="ARBA" id="ARBA00001974"/>
    </source>
</evidence>
<dbReference type="EMBL" id="DS572695">
    <property type="protein sequence ID" value="EGY13757.1"/>
    <property type="molecule type" value="Genomic_DNA"/>
</dbReference>
<dbReference type="InterPro" id="IPR036188">
    <property type="entry name" value="FAD/NAD-bd_sf"/>
</dbReference>
<dbReference type="STRING" id="498257.G2WSA6"/>
<comment type="catalytic activity">
    <reaction evidence="5">
        <text>(S)-2-hydroxyglutarate + A = 2-oxoglutarate + AH2</text>
        <dbReference type="Rhea" id="RHEA:21252"/>
        <dbReference type="ChEBI" id="CHEBI:13193"/>
        <dbReference type="ChEBI" id="CHEBI:16782"/>
        <dbReference type="ChEBI" id="CHEBI:16810"/>
        <dbReference type="ChEBI" id="CHEBI:17499"/>
        <dbReference type="EC" id="1.1.99.2"/>
    </reaction>
</comment>
<dbReference type="OMA" id="NTGFRAY"/>
<evidence type="ECO:0000256" key="8">
    <source>
        <dbReference type="ARBA" id="ARBA00041137"/>
    </source>
</evidence>
<gene>
    <name evidence="10" type="ORF">VDAG_00439</name>
</gene>
<keyword evidence="3" id="KW-0274">FAD</keyword>
<protein>
    <recommendedName>
        <fullName evidence="8">L-2-hydroxyglutarate dehydrogenase, mitochondrial</fullName>
        <ecNumber evidence="7">1.1.99.2</ecNumber>
    </recommendedName>
</protein>
<dbReference type="Gene3D" id="3.50.50.60">
    <property type="entry name" value="FAD/NAD(P)-binding domain"/>
    <property type="match status" value="1"/>
</dbReference>
<dbReference type="Pfam" id="PF01266">
    <property type="entry name" value="DAO"/>
    <property type="match status" value="1"/>
</dbReference>
<dbReference type="GeneID" id="20701902"/>
<evidence type="ECO:0000313" key="11">
    <source>
        <dbReference type="Proteomes" id="UP000001611"/>
    </source>
</evidence>
<dbReference type="AlphaFoldDB" id="G2WSA6"/>
<name>G2WSA6_VERDV</name>
<feature type="non-terminal residue" evidence="10">
    <location>
        <position position="1"/>
    </location>
</feature>
<dbReference type="eggNOG" id="KOG2665">
    <property type="taxonomic scope" value="Eukaryota"/>
</dbReference>
<evidence type="ECO:0000256" key="2">
    <source>
        <dbReference type="ARBA" id="ARBA00022630"/>
    </source>
</evidence>
<dbReference type="PANTHER" id="PTHR43104">
    <property type="entry name" value="L-2-HYDROXYGLUTARATE DEHYDROGENASE, MITOCHONDRIAL"/>
    <property type="match status" value="1"/>
</dbReference>
<evidence type="ECO:0000259" key="9">
    <source>
        <dbReference type="Pfam" id="PF01266"/>
    </source>
</evidence>
<evidence type="ECO:0000256" key="5">
    <source>
        <dbReference type="ARBA" id="ARBA00036066"/>
    </source>
</evidence>
<organism evidence="10 11">
    <name type="scientific">Verticillium dahliae (strain VdLs.17 / ATCC MYA-4575 / FGSC 10137)</name>
    <name type="common">Verticillium wilt</name>
    <dbReference type="NCBI Taxonomy" id="498257"/>
    <lineage>
        <taxon>Eukaryota</taxon>
        <taxon>Fungi</taxon>
        <taxon>Dikarya</taxon>
        <taxon>Ascomycota</taxon>
        <taxon>Pezizomycotina</taxon>
        <taxon>Sordariomycetes</taxon>
        <taxon>Hypocreomycetidae</taxon>
        <taxon>Glomerellales</taxon>
        <taxon>Plectosphaerellaceae</taxon>
        <taxon>Verticillium</taxon>
    </lineage>
</organism>
<comment type="similarity">
    <text evidence="6">Belongs to the L2HGDH family.</text>
</comment>
<dbReference type="Proteomes" id="UP000001611">
    <property type="component" value="Chromosome 2"/>
</dbReference>
<reference evidence="10 11" key="1">
    <citation type="submission" date="2008-03" db="EMBL/GenBank/DDBJ databases">
        <title>The Genome Sequence of Verticillium dahliae VdLs.17.</title>
        <authorList>
            <consortium name="The Broad Institute Genome Sequencing Platform"/>
            <person name="Ma L.-J.J."/>
            <person name="Klosterman S.J."/>
            <person name="Subbarao K."/>
            <person name="Dobinson K."/>
            <person name="Veronese P."/>
            <person name="Kang S."/>
            <person name="Gold S.E."/>
            <person name="Young S."/>
            <person name="Jaffe D."/>
            <person name="Gnerre S."/>
            <person name="Berlin A."/>
            <person name="Heiman D."/>
            <person name="Hepburn T."/>
            <person name="Sykes S."/>
            <person name="Alvarado L."/>
            <person name="Kodira C.D."/>
            <person name="Lander E."/>
            <person name="Galagan J."/>
            <person name="Nusbaum C."/>
            <person name="Birren B."/>
        </authorList>
    </citation>
    <scope>NUCLEOTIDE SEQUENCE [LARGE SCALE GENOMIC DNA]</scope>
    <source>
        <strain evidence="11">VdLs.17 / ATCC MYA-4575 / FGSC 10137</strain>
    </source>
</reference>
<keyword evidence="4" id="KW-0560">Oxidoreductase</keyword>
<evidence type="ECO:0000256" key="4">
    <source>
        <dbReference type="ARBA" id="ARBA00023002"/>
    </source>
</evidence>
<accession>G2WSA6</accession>
<dbReference type="InParanoid" id="G2WSA6"/>
<feature type="domain" description="FAD dependent oxidoreductase" evidence="9">
    <location>
        <begin position="41"/>
        <end position="125"/>
    </location>
</feature>
<dbReference type="RefSeq" id="XP_009650111.1">
    <property type="nucleotide sequence ID" value="XM_009651816.1"/>
</dbReference>
<evidence type="ECO:0000313" key="10">
    <source>
        <dbReference type="EMBL" id="EGY13757.1"/>
    </source>
</evidence>
<evidence type="ECO:0000256" key="3">
    <source>
        <dbReference type="ARBA" id="ARBA00022827"/>
    </source>
</evidence>
<comment type="cofactor">
    <cofactor evidence="1">
        <name>FAD</name>
        <dbReference type="ChEBI" id="CHEBI:57692"/>
    </cofactor>
</comment>
<dbReference type="OrthoDB" id="498204at2759"/>
<evidence type="ECO:0000256" key="7">
    <source>
        <dbReference type="ARBA" id="ARBA00038878"/>
    </source>
</evidence>
<evidence type="ECO:0000256" key="6">
    <source>
        <dbReference type="ARBA" id="ARBA00037941"/>
    </source>
</evidence>
<dbReference type="KEGG" id="vda:VDAG_00439"/>
<dbReference type="GO" id="GO:0047545">
    <property type="term" value="F:(S)-2-hydroxyglutarate dehydrogenase activity"/>
    <property type="evidence" value="ECO:0007669"/>
    <property type="project" value="UniProtKB-EC"/>
</dbReference>
<dbReference type="InterPro" id="IPR006076">
    <property type="entry name" value="FAD-dep_OxRdtase"/>
</dbReference>
<dbReference type="HOGENOM" id="CLU_1975928_0_0_1"/>
<keyword evidence="11" id="KW-1185">Reference proteome</keyword>
<feature type="non-terminal residue" evidence="10">
    <location>
        <position position="127"/>
    </location>
</feature>
<keyword evidence="2" id="KW-0285">Flavoprotein</keyword>
<dbReference type="EC" id="1.1.99.2" evidence="7"/>
<sequence>MSMAASLRPAARRATQCLRLDTRRRRTFASTVRRDADFTHIVIGAGVVGLATARHLTATHPSSTTLLVERHAHPGTETSSRNSEVVHAGLYYGRGTLKTALCTRGRRLLYTFCAAHAVAHRRTGKWL</sequence>
<dbReference type="PANTHER" id="PTHR43104:SF4">
    <property type="entry name" value="L-2-HYDROXYGLUTARATE DEHYDROGENASE, MITOCHONDRIAL"/>
    <property type="match status" value="1"/>
</dbReference>
<dbReference type="SUPFAM" id="SSF51905">
    <property type="entry name" value="FAD/NAD(P)-binding domain"/>
    <property type="match status" value="1"/>
</dbReference>
<proteinExistence type="inferred from homology"/>